<dbReference type="Gene3D" id="3.20.20.70">
    <property type="entry name" value="Aldolase class I"/>
    <property type="match status" value="1"/>
</dbReference>
<keyword evidence="2" id="KW-0732">Signal</keyword>
<dbReference type="PANTHER" id="PTHR35273">
    <property type="entry name" value="ALPHA-1,4 POLYGALACTOSAMINIDASE, PUTATIVE (AFU_ORTHOLOGUE AFUA_3G07890)-RELATED"/>
    <property type="match status" value="1"/>
</dbReference>
<proteinExistence type="predicted"/>
<dbReference type="InterPro" id="IPR013785">
    <property type="entry name" value="Aldolase_TIM"/>
</dbReference>
<keyword evidence="5" id="KW-1185">Reference proteome</keyword>
<evidence type="ECO:0000313" key="5">
    <source>
        <dbReference type="Proteomes" id="UP001374803"/>
    </source>
</evidence>
<accession>A0ABZ2LHU1</accession>
<dbReference type="InterPro" id="IPR017853">
    <property type="entry name" value="GH"/>
</dbReference>
<feature type="signal peptide" evidence="2">
    <location>
        <begin position="1"/>
        <end position="25"/>
    </location>
</feature>
<name>A0ABZ2LHU1_9BACT</name>
<feature type="chain" id="PRO_5045388684" evidence="2">
    <location>
        <begin position="26"/>
        <end position="325"/>
    </location>
</feature>
<gene>
    <name evidence="4" type="ORF">LVJ94_15975</name>
</gene>
<feature type="domain" description="Glycoside-hydrolase family GH114 TIM-barrel" evidence="3">
    <location>
        <begin position="82"/>
        <end position="303"/>
    </location>
</feature>
<evidence type="ECO:0000313" key="4">
    <source>
        <dbReference type="EMBL" id="WXB08726.1"/>
    </source>
</evidence>
<evidence type="ECO:0000256" key="2">
    <source>
        <dbReference type="SAM" id="SignalP"/>
    </source>
</evidence>
<protein>
    <submittedName>
        <fullName evidence="4">Endo alpha-1,4 polygalactosaminidase</fullName>
    </submittedName>
</protein>
<evidence type="ECO:0000256" key="1">
    <source>
        <dbReference type="SAM" id="MobiDB-lite"/>
    </source>
</evidence>
<dbReference type="SUPFAM" id="SSF51445">
    <property type="entry name" value="(Trans)glycosidases"/>
    <property type="match status" value="1"/>
</dbReference>
<dbReference type="RefSeq" id="WP_394838402.1">
    <property type="nucleotide sequence ID" value="NZ_CP089929.1"/>
</dbReference>
<dbReference type="Proteomes" id="UP001374803">
    <property type="component" value="Chromosome"/>
</dbReference>
<dbReference type="InterPro" id="IPR004352">
    <property type="entry name" value="GH114_TIM-barrel"/>
</dbReference>
<evidence type="ECO:0000259" key="3">
    <source>
        <dbReference type="Pfam" id="PF03537"/>
    </source>
</evidence>
<dbReference type="Pfam" id="PF03537">
    <property type="entry name" value="Glyco_hydro_114"/>
    <property type="match status" value="1"/>
</dbReference>
<organism evidence="4 5">
    <name type="scientific">Pendulispora rubella</name>
    <dbReference type="NCBI Taxonomy" id="2741070"/>
    <lineage>
        <taxon>Bacteria</taxon>
        <taxon>Pseudomonadati</taxon>
        <taxon>Myxococcota</taxon>
        <taxon>Myxococcia</taxon>
        <taxon>Myxococcales</taxon>
        <taxon>Sorangiineae</taxon>
        <taxon>Pendulisporaceae</taxon>
        <taxon>Pendulispora</taxon>
    </lineage>
</organism>
<sequence length="325" mass="36156">MTDSSFSMRCCATSLLVCLVGLGFAACSDGSSNAGNAGNPYVADDDIRRPRDAGAPDARVSDGGSAPAPTTWWQPRSDKPIHWHWQLSDTFVYPRDLLPNVTVYDIDGELTPASTVSSLHAANPNNKAICYFDAGVWEDFRSDAKDFPKSVIGNPDQGWDGHFWLDIRRMDVLLPIMKKRMVNWCKNKGFDAVEPDETEVWSNNPGFPITKADNAAYHRALADMAHSLGLSIGLKGNNTEAVELEPLYDWALTEECWEFNECHFFKDSFGAKGKAVFNVEYGKAPNCTNANAWRINSSQRDLQVSGPKNKSYVYRPCVPDNRTTW</sequence>
<feature type="compositionally biased region" description="Basic and acidic residues" evidence="1">
    <location>
        <begin position="45"/>
        <end position="54"/>
    </location>
</feature>
<dbReference type="EMBL" id="CP089983">
    <property type="protein sequence ID" value="WXB08726.1"/>
    <property type="molecule type" value="Genomic_DNA"/>
</dbReference>
<dbReference type="PANTHER" id="PTHR35273:SF2">
    <property type="entry name" value="ALPHA-GALACTOSIDASE"/>
    <property type="match status" value="1"/>
</dbReference>
<feature type="region of interest" description="Disordered" evidence="1">
    <location>
        <begin position="38"/>
        <end position="73"/>
    </location>
</feature>
<reference evidence="4" key="1">
    <citation type="submission" date="2021-12" db="EMBL/GenBank/DDBJ databases">
        <title>Discovery of the Pendulisporaceae a myxobacterial family with distinct sporulation behavior and unique specialized metabolism.</title>
        <authorList>
            <person name="Garcia R."/>
            <person name="Popoff A."/>
            <person name="Bader C.D."/>
            <person name="Loehr J."/>
            <person name="Walesch S."/>
            <person name="Walt C."/>
            <person name="Boldt J."/>
            <person name="Bunk B."/>
            <person name="Haeckl F.J.F.P.J."/>
            <person name="Gunesch A.P."/>
            <person name="Birkelbach J."/>
            <person name="Nuebel U."/>
            <person name="Pietschmann T."/>
            <person name="Bach T."/>
            <person name="Mueller R."/>
        </authorList>
    </citation>
    <scope>NUCLEOTIDE SEQUENCE</scope>
    <source>
        <strain evidence="4">MSr11367</strain>
    </source>
</reference>